<evidence type="ECO:0000256" key="1">
    <source>
        <dbReference type="SAM" id="Phobius"/>
    </source>
</evidence>
<feature type="signal peptide" evidence="2">
    <location>
        <begin position="1"/>
        <end position="24"/>
    </location>
</feature>
<keyword evidence="1" id="KW-1133">Transmembrane helix</keyword>
<dbReference type="EMBL" id="CP021455">
    <property type="protein sequence ID" value="ARU04997.1"/>
    <property type="molecule type" value="Genomic_DNA"/>
</dbReference>
<organism evidence="4 5">
    <name type="scientific">Comamonas serinivorans</name>
    <dbReference type="NCBI Taxonomy" id="1082851"/>
    <lineage>
        <taxon>Bacteria</taxon>
        <taxon>Pseudomonadati</taxon>
        <taxon>Pseudomonadota</taxon>
        <taxon>Betaproteobacteria</taxon>
        <taxon>Burkholderiales</taxon>
        <taxon>Comamonadaceae</taxon>
        <taxon>Comamonas</taxon>
    </lineage>
</organism>
<feature type="transmembrane region" description="Helical" evidence="1">
    <location>
        <begin position="206"/>
        <end position="225"/>
    </location>
</feature>
<dbReference type="Pfam" id="PF18203">
    <property type="entry name" value="IPTL-CTERM"/>
    <property type="match status" value="1"/>
</dbReference>
<dbReference type="Proteomes" id="UP000196138">
    <property type="component" value="Chromosome"/>
</dbReference>
<keyword evidence="5" id="KW-1185">Reference proteome</keyword>
<evidence type="ECO:0000259" key="3">
    <source>
        <dbReference type="Pfam" id="PF18203"/>
    </source>
</evidence>
<protein>
    <recommendedName>
        <fullName evidence="3">IPTL-CTERM protein sorting domain-containing protein</fullName>
    </recommendedName>
</protein>
<dbReference type="NCBIfam" id="TIGR04174">
    <property type="entry name" value="IPTL_CTERM"/>
    <property type="match status" value="1"/>
</dbReference>
<sequence>MSSTRFPRLLLSALLLAAASHAQAAYTVTFQQQGSNVVATGSGSFTVSTPDSAVELPQSGLFQGRGLPDSSNQAGFLLGDVGQVALHYGQLSSAVTELSAVETPFFGTSSGGFAGMAVQSNGICILATPFDYTSGASLNNTTTWTNTTLADMGLTAGSTLTFECDPLPVATALSAEAPSAKAVTANNVIVVRVLAASTGTTQAVPALGPFGLLALGAALGGWGVLRRRRANAAA</sequence>
<dbReference type="AlphaFoldDB" id="A0A1Y0EN29"/>
<accession>A0A1Y0EN29</accession>
<keyword evidence="2" id="KW-0732">Signal</keyword>
<evidence type="ECO:0000256" key="2">
    <source>
        <dbReference type="SAM" id="SignalP"/>
    </source>
</evidence>
<feature type="chain" id="PRO_5012756142" description="IPTL-CTERM protein sorting domain-containing protein" evidence="2">
    <location>
        <begin position="25"/>
        <end position="234"/>
    </location>
</feature>
<keyword evidence="1" id="KW-0472">Membrane</keyword>
<evidence type="ECO:0000313" key="4">
    <source>
        <dbReference type="EMBL" id="ARU04997.1"/>
    </source>
</evidence>
<dbReference type="InterPro" id="IPR026442">
    <property type="entry name" value="IPTL_CTERM"/>
</dbReference>
<dbReference type="KEGG" id="cser:CCO03_10150"/>
<dbReference type="RefSeq" id="WP_087280668.1">
    <property type="nucleotide sequence ID" value="NZ_CP021455.1"/>
</dbReference>
<name>A0A1Y0EN29_9BURK</name>
<keyword evidence="1" id="KW-0812">Transmembrane</keyword>
<evidence type="ECO:0000313" key="5">
    <source>
        <dbReference type="Proteomes" id="UP000196138"/>
    </source>
</evidence>
<feature type="domain" description="IPTL-CTERM protein sorting" evidence="3">
    <location>
        <begin position="202"/>
        <end position="229"/>
    </location>
</feature>
<gene>
    <name evidence="4" type="ORF">CCO03_10150</name>
</gene>
<reference evidence="4 5" key="1">
    <citation type="submission" date="2017-05" db="EMBL/GenBank/DDBJ databases">
        <authorList>
            <person name="Song R."/>
            <person name="Chenine A.L."/>
            <person name="Ruprecht R.M."/>
        </authorList>
    </citation>
    <scope>NUCLEOTIDE SEQUENCE [LARGE SCALE GENOMIC DNA]</scope>
    <source>
        <strain evidence="4 5">DSM 26136</strain>
    </source>
</reference>
<proteinExistence type="predicted"/>